<sequence>MEAATELPRFHFFPEFPKDIQLKIYERTDVPSVCRFYAACASDPAYKVTCKDAKYYFNRKVVEVTPEVVVTGDHRQIDFYTYSMLPPCDIRVTTPIGLLAMTKWHLTQVKAQSVSLIITNIFSQRVPCSLLGLGDNVVVLAIEGIIDGAIEIDPREFPLSVEKLTTSRTIFKVAPDLRHLTNLVSYDSDYDSYYDSSDPNNVRLSRISVFQLPSSLTTLNGNLWTNLSTSELPNFKHFRGHELADAFCNQVETANVWRFNPRGRFSKLREITVGRGYPSFKGCECPQLEKVKFCGYHGTDGRTQCDVSDLFTSAQQAQLVSLKGAALVVIDMAPFKNLEVLHMKLEKILTADFPLPPKLKELMIWSDFSVTGIPATLEVFVYSYDAQSASNVVVKSPNLRELRVYSVKCLTIDCPNLTSLNVWDANNLGALEVPNLEKLDVNRVPFPLIVHGAPFPLERLTRLNHLLLRGNHIPGSKPRFDRAQRVVIGHRLKSVTLDSMELSEVSISSDEVTIHNCSFENTPRIRATILTSPGMDFNTSDVVCRELECWSMPKRAVPQMVEKLIVDEYKRYRVLHSPFYGRLSDPSSFVLDGYNRLRSVFVHGYAPKKGLSYKLSFAASMKHLRIGVEALGNSAEIRFAEHTQLEHLECWALASKEQLGITEYPPSCYFPQGVRTETGTDYPGLQESKLRQHSRM</sequence>
<dbReference type="AlphaFoldDB" id="A0A642UPS9"/>
<dbReference type="InterPro" id="IPR032675">
    <property type="entry name" value="LRR_dom_sf"/>
</dbReference>
<dbReference type="Gene3D" id="3.80.10.10">
    <property type="entry name" value="Ribonuclease Inhibitor"/>
    <property type="match status" value="1"/>
</dbReference>
<protein>
    <submittedName>
        <fullName evidence="1">Uncharacterized protein</fullName>
    </submittedName>
</protein>
<dbReference type="SUPFAM" id="SSF52058">
    <property type="entry name" value="L domain-like"/>
    <property type="match status" value="1"/>
</dbReference>
<reference evidence="1 2" key="1">
    <citation type="submission" date="2019-07" db="EMBL/GenBank/DDBJ databases">
        <title>Genome assembly of two rare yeast pathogens: Diutina rugosa and Trichomonascus ciferrii.</title>
        <authorList>
            <person name="Mixao V."/>
            <person name="Saus E."/>
            <person name="Hansen A."/>
            <person name="Lass-Flor C."/>
            <person name="Gabaldon T."/>
        </authorList>
    </citation>
    <scope>NUCLEOTIDE SEQUENCE [LARGE SCALE GENOMIC DNA]</scope>
    <source>
        <strain evidence="1 2">CBS 613</strain>
    </source>
</reference>
<dbReference type="Proteomes" id="UP000449547">
    <property type="component" value="Unassembled WGS sequence"/>
</dbReference>
<dbReference type="VEuPathDB" id="FungiDB:DIURU_002571"/>
<dbReference type="EMBL" id="SWFT01000073">
    <property type="protein sequence ID" value="KAA8903061.1"/>
    <property type="molecule type" value="Genomic_DNA"/>
</dbReference>
<dbReference type="RefSeq" id="XP_034012633.1">
    <property type="nucleotide sequence ID" value="XM_034155237.1"/>
</dbReference>
<evidence type="ECO:0000313" key="1">
    <source>
        <dbReference type="EMBL" id="KAA8903061.1"/>
    </source>
</evidence>
<proteinExistence type="predicted"/>
<gene>
    <name evidence="1" type="ORF">DIURU_002571</name>
</gene>
<organism evidence="1 2">
    <name type="scientific">Diutina rugosa</name>
    <name type="common">Yeast</name>
    <name type="synonym">Candida rugosa</name>
    <dbReference type="NCBI Taxonomy" id="5481"/>
    <lineage>
        <taxon>Eukaryota</taxon>
        <taxon>Fungi</taxon>
        <taxon>Dikarya</taxon>
        <taxon>Ascomycota</taxon>
        <taxon>Saccharomycotina</taxon>
        <taxon>Pichiomycetes</taxon>
        <taxon>Debaryomycetaceae</taxon>
        <taxon>Diutina</taxon>
    </lineage>
</organism>
<dbReference type="GeneID" id="54781222"/>
<name>A0A642UPS9_DIURU</name>
<comment type="caution">
    <text evidence="1">The sequence shown here is derived from an EMBL/GenBank/DDBJ whole genome shotgun (WGS) entry which is preliminary data.</text>
</comment>
<accession>A0A642UPS9</accession>
<keyword evidence="2" id="KW-1185">Reference proteome</keyword>
<evidence type="ECO:0000313" key="2">
    <source>
        <dbReference type="Proteomes" id="UP000449547"/>
    </source>
</evidence>